<evidence type="ECO:0000256" key="3">
    <source>
        <dbReference type="SAM" id="Coils"/>
    </source>
</evidence>
<proteinExistence type="predicted"/>
<evidence type="ECO:0000313" key="7">
    <source>
        <dbReference type="Proteomes" id="UP001139353"/>
    </source>
</evidence>
<evidence type="ECO:0000259" key="5">
    <source>
        <dbReference type="PROSITE" id="PS50109"/>
    </source>
</evidence>
<evidence type="ECO:0000256" key="4">
    <source>
        <dbReference type="SAM" id="Phobius"/>
    </source>
</evidence>
<feature type="coiled-coil region" evidence="3">
    <location>
        <begin position="381"/>
        <end position="440"/>
    </location>
</feature>
<dbReference type="EC" id="2.7.13.3" evidence="2"/>
<keyword evidence="4" id="KW-0472">Membrane</keyword>
<dbReference type="SMART" id="SM00387">
    <property type="entry name" value="HATPase_c"/>
    <property type="match status" value="1"/>
</dbReference>
<dbReference type="Pfam" id="PF02518">
    <property type="entry name" value="HATPase_c"/>
    <property type="match status" value="1"/>
</dbReference>
<keyword evidence="4" id="KW-1133">Transmembrane helix</keyword>
<feature type="transmembrane region" description="Helical" evidence="4">
    <location>
        <begin position="193"/>
        <end position="213"/>
    </location>
</feature>
<feature type="transmembrane region" description="Helical" evidence="4">
    <location>
        <begin position="225"/>
        <end position="247"/>
    </location>
</feature>
<dbReference type="AlphaFoldDB" id="A0A9X1YHC2"/>
<evidence type="ECO:0000256" key="1">
    <source>
        <dbReference type="ARBA" id="ARBA00000085"/>
    </source>
</evidence>
<feature type="transmembrane region" description="Helical" evidence="4">
    <location>
        <begin position="164"/>
        <end position="181"/>
    </location>
</feature>
<accession>A0A9X1YHC2</accession>
<dbReference type="Proteomes" id="UP001139353">
    <property type="component" value="Unassembled WGS sequence"/>
</dbReference>
<sequence length="690" mass="74336">MVAPELLSPSPSTSVADAAFPRHPATARDYDEDDAAQGAPLLEALLADTARPSRLGLPAGAAPVFKVAGVVTLLAIVLAIAGAQLGMPAPWVRFFDNMHWSVADVAAAWLCWIGVRDARQKGLHAEVAARRWFALGFSSYAIGQAFWDLQIFLAWQPFPAPSDPFYMMMAPCCAMGMMGYLRGRVSESQRLAAMLDTLSLAIAVVALALVVYLPERGNMSPVQLGAMVTYPTLLLAGACVGVMLIALLRVTRAWPIWVLTAMLAAHGGLWMEWNALILKHALKDGGVVNACFSVCTLLGGLAVTRWRVETAVNPRIDRFYEGALRVLPLIVVVGVTFAVTLQDTVAHLSPSARFTCDAAAVIVIVLAAVRQTLQLRDRDQLIDAQSLLRDREDELSELNQHLEHRVSERTREAELRNAELSTALQQLSMAQHELVRAEKLAGLGSLVKGVAAEISAALANADMVAMTLPGQVEALGRLQSGDASVDERRRSQVSGYVDALNEGHKQLGLSIDQAQHVIAVFQQIAVDQTSDHRRSFDLLATVREMVDLTRLAHRHDPIEIIVTGETELMMDSYPGSIGQVLNQLIENAIVHGFARTGEGTISVRVWPSGHDAVRITVHDNGVGIAPEDLPQVFAPFFTTRLAQGGSGLGLTISRNMVNGILGGRIELVSPPGAGTTVTMTLPRLAPRSHG</sequence>
<feature type="transmembrane region" description="Helical" evidence="4">
    <location>
        <begin position="323"/>
        <end position="340"/>
    </location>
</feature>
<dbReference type="PANTHER" id="PTHR43065">
    <property type="entry name" value="SENSOR HISTIDINE KINASE"/>
    <property type="match status" value="1"/>
</dbReference>
<dbReference type="InterPro" id="IPR004358">
    <property type="entry name" value="Sig_transdc_His_kin-like_C"/>
</dbReference>
<dbReference type="EMBL" id="JAJLJH010000001">
    <property type="protein sequence ID" value="MCK9684793.1"/>
    <property type="molecule type" value="Genomic_DNA"/>
</dbReference>
<evidence type="ECO:0000313" key="6">
    <source>
        <dbReference type="EMBL" id="MCK9684793.1"/>
    </source>
</evidence>
<feature type="domain" description="Histidine kinase" evidence="5">
    <location>
        <begin position="484"/>
        <end position="685"/>
    </location>
</feature>
<feature type="transmembrane region" description="Helical" evidence="4">
    <location>
        <begin position="135"/>
        <end position="158"/>
    </location>
</feature>
<feature type="transmembrane region" description="Helical" evidence="4">
    <location>
        <begin position="98"/>
        <end position="115"/>
    </location>
</feature>
<protein>
    <recommendedName>
        <fullName evidence="2">histidine kinase</fullName>
        <ecNumber evidence="2">2.7.13.3</ecNumber>
    </recommendedName>
</protein>
<dbReference type="PRINTS" id="PR00344">
    <property type="entry name" value="BCTRLSENSOR"/>
</dbReference>
<name>A0A9X1YHC2_9BURK</name>
<dbReference type="PROSITE" id="PS50109">
    <property type="entry name" value="HIS_KIN"/>
    <property type="match status" value="1"/>
</dbReference>
<feature type="transmembrane region" description="Helical" evidence="4">
    <location>
        <begin position="64"/>
        <end position="86"/>
    </location>
</feature>
<gene>
    <name evidence="6" type="ORF">LPC04_03635</name>
</gene>
<comment type="catalytic activity">
    <reaction evidence="1">
        <text>ATP + protein L-histidine = ADP + protein N-phospho-L-histidine.</text>
        <dbReference type="EC" id="2.7.13.3"/>
    </reaction>
</comment>
<dbReference type="InterPro" id="IPR005467">
    <property type="entry name" value="His_kinase_dom"/>
</dbReference>
<dbReference type="Gene3D" id="1.10.287.130">
    <property type="match status" value="1"/>
</dbReference>
<organism evidence="6 7">
    <name type="scientific">Scleromatobacter humisilvae</name>
    <dbReference type="NCBI Taxonomy" id="2897159"/>
    <lineage>
        <taxon>Bacteria</taxon>
        <taxon>Pseudomonadati</taxon>
        <taxon>Pseudomonadota</taxon>
        <taxon>Betaproteobacteria</taxon>
        <taxon>Burkholderiales</taxon>
        <taxon>Sphaerotilaceae</taxon>
        <taxon>Scleromatobacter</taxon>
    </lineage>
</organism>
<dbReference type="InterPro" id="IPR003594">
    <property type="entry name" value="HATPase_dom"/>
</dbReference>
<dbReference type="SUPFAM" id="SSF55874">
    <property type="entry name" value="ATPase domain of HSP90 chaperone/DNA topoisomerase II/histidine kinase"/>
    <property type="match status" value="1"/>
</dbReference>
<reference evidence="6" key="1">
    <citation type="submission" date="2021-11" db="EMBL/GenBank/DDBJ databases">
        <title>BS-T2-15 a new species belonging to the Comamonadaceae family isolated from the soil of a French oak forest.</title>
        <authorList>
            <person name="Mieszkin S."/>
            <person name="Alain K."/>
        </authorList>
    </citation>
    <scope>NUCLEOTIDE SEQUENCE</scope>
    <source>
        <strain evidence="6">BS-T2-15</strain>
    </source>
</reference>
<dbReference type="GO" id="GO:0004673">
    <property type="term" value="F:protein histidine kinase activity"/>
    <property type="evidence" value="ECO:0007669"/>
    <property type="project" value="UniProtKB-EC"/>
</dbReference>
<keyword evidence="4" id="KW-0812">Transmembrane</keyword>
<feature type="transmembrane region" description="Helical" evidence="4">
    <location>
        <begin position="285"/>
        <end position="303"/>
    </location>
</feature>
<feature type="transmembrane region" description="Helical" evidence="4">
    <location>
        <begin position="254"/>
        <end position="273"/>
    </location>
</feature>
<dbReference type="Gene3D" id="3.30.565.10">
    <property type="entry name" value="Histidine kinase-like ATPase, C-terminal domain"/>
    <property type="match status" value="1"/>
</dbReference>
<comment type="caution">
    <text evidence="6">The sequence shown here is derived from an EMBL/GenBank/DDBJ whole genome shotgun (WGS) entry which is preliminary data.</text>
</comment>
<evidence type="ECO:0000256" key="2">
    <source>
        <dbReference type="ARBA" id="ARBA00012438"/>
    </source>
</evidence>
<keyword evidence="7" id="KW-1185">Reference proteome</keyword>
<dbReference type="RefSeq" id="WP_275680815.1">
    <property type="nucleotide sequence ID" value="NZ_JAJLJH010000001.1"/>
</dbReference>
<keyword evidence="3" id="KW-0175">Coiled coil</keyword>
<dbReference type="InterPro" id="IPR036890">
    <property type="entry name" value="HATPase_C_sf"/>
</dbReference>